<dbReference type="OrthoDB" id="3184970at2759"/>
<accession>A0A9P5YQK4</accession>
<dbReference type="InterPro" id="IPR011333">
    <property type="entry name" value="SKP1/BTB/POZ_sf"/>
</dbReference>
<dbReference type="Gene3D" id="3.30.710.10">
    <property type="entry name" value="Potassium Channel Kv1.1, Chain A"/>
    <property type="match status" value="1"/>
</dbReference>
<dbReference type="EMBL" id="MU155486">
    <property type="protein sequence ID" value="KAF9472920.1"/>
    <property type="molecule type" value="Genomic_DNA"/>
</dbReference>
<sequence>MQRFSRNVKSVGEVTSKRQFKNDNCVGLVHQLTTFLNLNTPDAMESEVCTAISQTRFSSLFNASDADITFISSDHVLFKVHSAYLSLNSMSFVPVGDHIFVEAEPVALQEPSDVLEIIFQFIEPPTESRNFRQPDVDDLLRGLFFRVAEAAEKYVVYSAITVCLSSMRRAVEEYPFEILNHCARHGYSDLADKAALILVENLDTWTIEDAARKLRSPGVFARFMVYYSTLAENRKRAVNHFEMNAPWENCEFWTYLLLLYRQQVEKNMFNIRNPPLEEISLFDIEHLKCDDYHCTCHSLLARSWPAWFYANLNEYNVPFFSAMKI</sequence>
<proteinExistence type="predicted"/>
<dbReference type="AlphaFoldDB" id="A0A9P5YQK4"/>
<comment type="caution">
    <text evidence="1">The sequence shown here is derived from an EMBL/GenBank/DDBJ whole genome shotgun (WGS) entry which is preliminary data.</text>
</comment>
<evidence type="ECO:0000313" key="1">
    <source>
        <dbReference type="EMBL" id="KAF9472920.1"/>
    </source>
</evidence>
<evidence type="ECO:0008006" key="3">
    <source>
        <dbReference type="Google" id="ProtNLM"/>
    </source>
</evidence>
<protein>
    <recommendedName>
        <fullName evidence="3">BTB domain-containing protein</fullName>
    </recommendedName>
</protein>
<name>A0A9P5YQK4_9AGAR</name>
<organism evidence="1 2">
    <name type="scientific">Pholiota conissans</name>
    <dbReference type="NCBI Taxonomy" id="109636"/>
    <lineage>
        <taxon>Eukaryota</taxon>
        <taxon>Fungi</taxon>
        <taxon>Dikarya</taxon>
        <taxon>Basidiomycota</taxon>
        <taxon>Agaricomycotina</taxon>
        <taxon>Agaricomycetes</taxon>
        <taxon>Agaricomycetidae</taxon>
        <taxon>Agaricales</taxon>
        <taxon>Agaricineae</taxon>
        <taxon>Strophariaceae</taxon>
        <taxon>Pholiota</taxon>
    </lineage>
</organism>
<evidence type="ECO:0000313" key="2">
    <source>
        <dbReference type="Proteomes" id="UP000807469"/>
    </source>
</evidence>
<dbReference type="Proteomes" id="UP000807469">
    <property type="component" value="Unassembled WGS sequence"/>
</dbReference>
<gene>
    <name evidence="1" type="ORF">BDN70DRAFT_424489</name>
</gene>
<reference evidence="1" key="1">
    <citation type="submission" date="2020-11" db="EMBL/GenBank/DDBJ databases">
        <authorList>
            <consortium name="DOE Joint Genome Institute"/>
            <person name="Ahrendt S."/>
            <person name="Riley R."/>
            <person name="Andreopoulos W."/>
            <person name="Labutti K."/>
            <person name="Pangilinan J."/>
            <person name="Ruiz-Duenas F.J."/>
            <person name="Barrasa J.M."/>
            <person name="Sanchez-Garcia M."/>
            <person name="Camarero S."/>
            <person name="Miyauchi S."/>
            <person name="Serrano A."/>
            <person name="Linde D."/>
            <person name="Babiker R."/>
            <person name="Drula E."/>
            <person name="Ayuso-Fernandez I."/>
            <person name="Pacheco R."/>
            <person name="Padilla G."/>
            <person name="Ferreira P."/>
            <person name="Barriuso J."/>
            <person name="Kellner H."/>
            <person name="Castanera R."/>
            <person name="Alfaro M."/>
            <person name="Ramirez L."/>
            <person name="Pisabarro A.G."/>
            <person name="Kuo A."/>
            <person name="Tritt A."/>
            <person name="Lipzen A."/>
            <person name="He G."/>
            <person name="Yan M."/>
            <person name="Ng V."/>
            <person name="Cullen D."/>
            <person name="Martin F."/>
            <person name="Rosso M.-N."/>
            <person name="Henrissat B."/>
            <person name="Hibbett D."/>
            <person name="Martinez A.T."/>
            <person name="Grigoriev I.V."/>
        </authorList>
    </citation>
    <scope>NUCLEOTIDE SEQUENCE</scope>
    <source>
        <strain evidence="1">CIRM-BRFM 674</strain>
    </source>
</reference>
<keyword evidence="2" id="KW-1185">Reference proteome</keyword>